<sequence>MSKSSAKFKNAKDKRQKVVDAQGWTHVVRGPKLGHAHSRLVTGLDGLSISPLPDTIDLRNILSRYDKIWTSSPACEKLLTFLEEEVIPAAEVAIRKCICLGLGSLSDGRESSRFQFVTLSSILRLLNQESRVDQVIFQDPAFTRSDMEYLETQGHTVVASPAAFDLVDPNTFLFAPHLEHEYYAKAVEKHLPAITIGSDVDALLEGTCIPSDHQVGDFDTRKILQRFRAETKCYPMPKFEQDPWYLFTSLYWRSHPADGS</sequence>
<evidence type="ECO:0000313" key="2">
    <source>
        <dbReference type="EMBL" id="MDI1492178.1"/>
    </source>
</evidence>
<dbReference type="InterPro" id="IPR012942">
    <property type="entry name" value="SRR1-like"/>
</dbReference>
<comment type="caution">
    <text evidence="2">The sequence shown here is derived from an EMBL/GenBank/DDBJ whole genome shotgun (WGS) entry which is preliminary data.</text>
</comment>
<keyword evidence="3" id="KW-1185">Reference proteome</keyword>
<dbReference type="PANTHER" id="PTHR42080">
    <property type="entry name" value="SRR1 DOMAIN-CONTAINING PROTEIN"/>
    <property type="match status" value="1"/>
</dbReference>
<dbReference type="AlphaFoldDB" id="A0AA43QT60"/>
<reference evidence="2" key="1">
    <citation type="journal article" date="2023" name="Genome Biol. Evol.">
        <title>First Whole Genome Sequence and Flow Cytometry Genome Size Data for the Lichen-Forming Fungus Ramalina farinacea (Ascomycota).</title>
        <authorList>
            <person name="Llewellyn T."/>
            <person name="Mian S."/>
            <person name="Hill R."/>
            <person name="Leitch I.J."/>
            <person name="Gaya E."/>
        </authorList>
    </citation>
    <scope>NUCLEOTIDE SEQUENCE</scope>
    <source>
        <strain evidence="2">LIQ254RAFAR</strain>
    </source>
</reference>
<protein>
    <recommendedName>
        <fullName evidence="1">SRR1-like domain-containing protein</fullName>
    </recommendedName>
</protein>
<organism evidence="2 3">
    <name type="scientific">Ramalina farinacea</name>
    <dbReference type="NCBI Taxonomy" id="258253"/>
    <lineage>
        <taxon>Eukaryota</taxon>
        <taxon>Fungi</taxon>
        <taxon>Dikarya</taxon>
        <taxon>Ascomycota</taxon>
        <taxon>Pezizomycotina</taxon>
        <taxon>Lecanoromycetes</taxon>
        <taxon>OSLEUM clade</taxon>
        <taxon>Lecanoromycetidae</taxon>
        <taxon>Lecanorales</taxon>
        <taxon>Lecanorineae</taxon>
        <taxon>Ramalinaceae</taxon>
        <taxon>Ramalina</taxon>
    </lineage>
</organism>
<proteinExistence type="predicted"/>
<name>A0AA43QT60_9LECA</name>
<dbReference type="Pfam" id="PF07985">
    <property type="entry name" value="SRR1"/>
    <property type="match status" value="1"/>
</dbReference>
<gene>
    <name evidence="2" type="ORF">OHK93_003390</name>
</gene>
<dbReference type="EMBL" id="JAPUFD010000018">
    <property type="protein sequence ID" value="MDI1492178.1"/>
    <property type="molecule type" value="Genomic_DNA"/>
</dbReference>
<dbReference type="Proteomes" id="UP001161017">
    <property type="component" value="Unassembled WGS sequence"/>
</dbReference>
<dbReference type="PANTHER" id="PTHR42080:SF1">
    <property type="entry name" value="SRR1-LIKE DOMAIN-CONTAINING PROTEIN"/>
    <property type="match status" value="1"/>
</dbReference>
<evidence type="ECO:0000313" key="3">
    <source>
        <dbReference type="Proteomes" id="UP001161017"/>
    </source>
</evidence>
<accession>A0AA43QT60</accession>
<feature type="domain" description="SRR1-like" evidence="1">
    <location>
        <begin position="90"/>
        <end position="206"/>
    </location>
</feature>
<evidence type="ECO:0000259" key="1">
    <source>
        <dbReference type="Pfam" id="PF07985"/>
    </source>
</evidence>